<keyword evidence="2 11" id="KW-0808">Transferase</keyword>
<dbReference type="InterPro" id="IPR032810">
    <property type="entry name" value="CCA-adding_enz_C"/>
</dbReference>
<feature type="binding site" evidence="11">
    <location>
        <position position="30"/>
    </location>
    <ligand>
        <name>CTP</name>
        <dbReference type="ChEBI" id="CHEBI:37563"/>
    </ligand>
</feature>
<dbReference type="Pfam" id="PF12627">
    <property type="entry name" value="PolyA_pol_RNAbd"/>
    <property type="match status" value="1"/>
</dbReference>
<keyword evidence="8 11" id="KW-0067">ATP-binding</keyword>
<dbReference type="GO" id="GO:0000287">
    <property type="term" value="F:magnesium ion binding"/>
    <property type="evidence" value="ECO:0007669"/>
    <property type="project" value="UniProtKB-UniRule"/>
</dbReference>
<dbReference type="PANTHER" id="PTHR46173">
    <property type="entry name" value="CCA TRNA NUCLEOTIDYLTRANSFERASE 1, MITOCHONDRIAL"/>
    <property type="match status" value="1"/>
</dbReference>
<feature type="binding site" evidence="11">
    <location>
        <position position="40"/>
    </location>
    <ligand>
        <name>Mg(2+)</name>
        <dbReference type="ChEBI" id="CHEBI:18420"/>
    </ligand>
</feature>
<feature type="binding site" evidence="11">
    <location>
        <position position="154"/>
    </location>
    <ligand>
        <name>ATP</name>
        <dbReference type="ChEBI" id="CHEBI:30616"/>
    </ligand>
</feature>
<dbReference type="SUPFAM" id="SSF81891">
    <property type="entry name" value="Poly A polymerase C-terminal region-like"/>
    <property type="match status" value="1"/>
</dbReference>
<dbReference type="InterPro" id="IPR023068">
    <property type="entry name" value="CCA-adding_enz_firmicutes"/>
</dbReference>
<reference evidence="15 16" key="2">
    <citation type="submission" date="2020-08" db="EMBL/GenBank/DDBJ databases">
        <title>Listeria ohnekaius sp. nov. and Listeria portnoyii sp. nov. isolated from non-agricultural and natural environments.</title>
        <authorList>
            <person name="Weller D."/>
            <person name="Belias A.M."/>
            <person name="Liao J."/>
            <person name="Guo S."/>
            <person name="Orsi R.H."/>
            <person name="Wiedmann M."/>
        </authorList>
    </citation>
    <scope>NUCLEOTIDE SEQUENCE [LARGE SCALE GENOMIC DNA]</scope>
    <source>
        <strain evidence="15 16">FSL W9-0585</strain>
    </source>
</reference>
<evidence type="ECO:0000256" key="8">
    <source>
        <dbReference type="ARBA" id="ARBA00022840"/>
    </source>
</evidence>
<dbReference type="Gene3D" id="1.10.110.30">
    <property type="match status" value="1"/>
</dbReference>
<dbReference type="GO" id="GO:0000049">
    <property type="term" value="F:tRNA binding"/>
    <property type="evidence" value="ECO:0007669"/>
    <property type="project" value="UniProtKB-UniRule"/>
</dbReference>
<evidence type="ECO:0000256" key="6">
    <source>
        <dbReference type="ARBA" id="ARBA00022741"/>
    </source>
</evidence>
<keyword evidence="7 11" id="KW-0692">RNA repair</keyword>
<keyword evidence="5 11" id="KW-0479">Metal-binding</keyword>
<evidence type="ECO:0000256" key="9">
    <source>
        <dbReference type="ARBA" id="ARBA00022842"/>
    </source>
</evidence>
<keyword evidence="10 11" id="KW-0694">RNA-binding</keyword>
<keyword evidence="4 11" id="KW-0548">Nucleotidyltransferase</keyword>
<feature type="binding site" evidence="11">
    <location>
        <position position="111"/>
    </location>
    <ligand>
        <name>ATP</name>
        <dbReference type="ChEBI" id="CHEBI:30616"/>
    </ligand>
</feature>
<evidence type="ECO:0000256" key="7">
    <source>
        <dbReference type="ARBA" id="ARBA00022800"/>
    </source>
</evidence>
<dbReference type="Gene3D" id="1.10.246.80">
    <property type="match status" value="1"/>
</dbReference>
<feature type="binding site" evidence="11">
    <location>
        <position position="157"/>
    </location>
    <ligand>
        <name>ATP</name>
        <dbReference type="ChEBI" id="CHEBI:30616"/>
    </ligand>
</feature>
<proteinExistence type="inferred from homology"/>
<comment type="miscellaneous">
    <text evidence="11">A single active site specifically recognizes both ATP and CTP and is responsible for their addition.</text>
</comment>
<feature type="binding site" evidence="11">
    <location>
        <position position="163"/>
    </location>
    <ligand>
        <name>ATP</name>
        <dbReference type="ChEBI" id="CHEBI:30616"/>
    </ligand>
</feature>
<dbReference type="Pfam" id="PF01743">
    <property type="entry name" value="PolyA_pol"/>
    <property type="match status" value="1"/>
</dbReference>
<evidence type="ECO:0000256" key="1">
    <source>
        <dbReference type="ARBA" id="ARBA00001946"/>
    </source>
</evidence>
<feature type="binding site" evidence="11">
    <location>
        <position position="160"/>
    </location>
    <ligand>
        <name>ATP</name>
        <dbReference type="ChEBI" id="CHEBI:30616"/>
    </ligand>
</feature>
<keyword evidence="9 11" id="KW-0460">Magnesium</keyword>
<comment type="catalytic activity">
    <reaction evidence="11">
        <text>a tRNA with a 3' CCA end + 2 CTP + ATP = a tRNA with a 3' CCACCA end + 3 diphosphate</text>
        <dbReference type="Rhea" id="RHEA:76235"/>
        <dbReference type="Rhea" id="RHEA-COMP:10468"/>
        <dbReference type="Rhea" id="RHEA-COMP:18655"/>
        <dbReference type="ChEBI" id="CHEBI:30616"/>
        <dbReference type="ChEBI" id="CHEBI:33019"/>
        <dbReference type="ChEBI" id="CHEBI:37563"/>
        <dbReference type="ChEBI" id="CHEBI:83071"/>
        <dbReference type="ChEBI" id="CHEBI:195187"/>
    </reaction>
</comment>
<dbReference type="SUPFAM" id="SSF81301">
    <property type="entry name" value="Nucleotidyltransferase"/>
    <property type="match status" value="1"/>
</dbReference>
<dbReference type="GO" id="GO:0001680">
    <property type="term" value="P:tRNA 3'-terminal CCA addition"/>
    <property type="evidence" value="ECO:0007669"/>
    <property type="project" value="UniProtKB-UniRule"/>
</dbReference>
<comment type="subunit">
    <text evidence="11">Homodimer.</text>
</comment>
<dbReference type="InterPro" id="IPR050264">
    <property type="entry name" value="Bact_CCA-adding_enz_type3_sf"/>
</dbReference>
<feature type="domain" description="tRNA nucleotidyltransferase/poly(A) polymerase RNA and SrmB- binding" evidence="13">
    <location>
        <begin position="169"/>
        <end position="227"/>
    </location>
</feature>
<feature type="binding site" evidence="11">
    <location>
        <position position="27"/>
    </location>
    <ligand>
        <name>ATP</name>
        <dbReference type="ChEBI" id="CHEBI:30616"/>
    </ligand>
</feature>
<evidence type="ECO:0000259" key="13">
    <source>
        <dbReference type="Pfam" id="PF12627"/>
    </source>
</evidence>
<dbReference type="EC" id="2.7.7.72" evidence="11"/>
<feature type="binding site" evidence="11">
    <location>
        <position position="30"/>
    </location>
    <ligand>
        <name>ATP</name>
        <dbReference type="ChEBI" id="CHEBI:30616"/>
    </ligand>
</feature>
<evidence type="ECO:0000256" key="4">
    <source>
        <dbReference type="ARBA" id="ARBA00022695"/>
    </source>
</evidence>
<feature type="binding site" evidence="11">
    <location>
        <position position="163"/>
    </location>
    <ligand>
        <name>CTP</name>
        <dbReference type="ChEBI" id="CHEBI:37563"/>
    </ligand>
</feature>
<evidence type="ECO:0000256" key="2">
    <source>
        <dbReference type="ARBA" id="ARBA00022679"/>
    </source>
</evidence>
<comment type="similarity">
    <text evidence="11">Belongs to the tRNA nucleotidyltransferase/poly(A) polymerase family. Bacterial CCA-adding enzyme type 3 subfamily.</text>
</comment>
<dbReference type="NCBIfam" id="NF009814">
    <property type="entry name" value="PRK13299.1"/>
    <property type="match status" value="1"/>
</dbReference>
<evidence type="ECO:0000256" key="10">
    <source>
        <dbReference type="ARBA" id="ARBA00022884"/>
    </source>
</evidence>
<feature type="domain" description="Poly A polymerase head" evidence="12">
    <location>
        <begin position="22"/>
        <end position="142"/>
    </location>
</feature>
<keyword evidence="6 11" id="KW-0547">Nucleotide-binding</keyword>
<name>A0A7W1YEX5_9LIST</name>
<comment type="catalytic activity">
    <reaction evidence="11">
        <text>a tRNA precursor + 2 CTP + ATP = a tRNA with a 3' CCA end + 3 diphosphate</text>
        <dbReference type="Rhea" id="RHEA:14433"/>
        <dbReference type="Rhea" id="RHEA-COMP:10465"/>
        <dbReference type="Rhea" id="RHEA-COMP:10468"/>
        <dbReference type="ChEBI" id="CHEBI:30616"/>
        <dbReference type="ChEBI" id="CHEBI:33019"/>
        <dbReference type="ChEBI" id="CHEBI:37563"/>
        <dbReference type="ChEBI" id="CHEBI:74896"/>
        <dbReference type="ChEBI" id="CHEBI:83071"/>
        <dbReference type="EC" id="2.7.7.72"/>
    </reaction>
</comment>
<dbReference type="CDD" id="cd05398">
    <property type="entry name" value="NT_ClassII-CCAase"/>
    <property type="match status" value="1"/>
</dbReference>
<evidence type="ECO:0000313" key="15">
    <source>
        <dbReference type="EMBL" id="MBA3924993.1"/>
    </source>
</evidence>
<dbReference type="InterPro" id="IPR043519">
    <property type="entry name" value="NT_sf"/>
</dbReference>
<evidence type="ECO:0000313" key="16">
    <source>
        <dbReference type="Proteomes" id="UP000548787"/>
    </source>
</evidence>
<accession>A0A7W1YEX5</accession>
<dbReference type="Pfam" id="PF13735">
    <property type="entry name" value="tRNA_NucTran2_2"/>
    <property type="match status" value="1"/>
</dbReference>
<dbReference type="RefSeq" id="WP_181675230.1">
    <property type="nucleotide sequence ID" value="NZ_JABJVM010000001.1"/>
</dbReference>
<organism evidence="15 16">
    <name type="scientific">Listeria rustica</name>
    <dbReference type="NCBI Taxonomy" id="2713503"/>
    <lineage>
        <taxon>Bacteria</taxon>
        <taxon>Bacillati</taxon>
        <taxon>Bacillota</taxon>
        <taxon>Bacilli</taxon>
        <taxon>Bacillales</taxon>
        <taxon>Listeriaceae</taxon>
        <taxon>Listeria</taxon>
    </lineage>
</organism>
<dbReference type="GO" id="GO:0005524">
    <property type="term" value="F:ATP binding"/>
    <property type="evidence" value="ECO:0007669"/>
    <property type="project" value="UniProtKB-UniRule"/>
</dbReference>
<dbReference type="EMBL" id="JABJVM010000001">
    <property type="protein sequence ID" value="MBA3924993.1"/>
    <property type="molecule type" value="Genomic_DNA"/>
</dbReference>
<sequence>MKAIFKKAVPVLAKLEQAGFEAYFVGGSVRDTLLGREVADIDIATSAFPEEVKQIFMRTFDTGIEHGTVSVLEAGEIYEITTFRTEGTYADFRRPDEVVFIRSLEKDLERRDFTMNAIAMGLDGRFIDPFGGQQDMANKQIRAVGKAWERFHEDALRMMRGVRFVSQLDFSLEKDTYEAMQQNIALLKNIAVERIAVEFVKLMKGQAVNVALPLVQKLEMLHYLPGFEGQSVAIQRLESWDLAAASDDETIWFVVVLAVMPENVGAFLRAWKLPNKLIREVIKAYDLANKRVWSDYELFATGSHTVALVEKARLVQTGETEWTALHERLAALPVQSRSEIQAGGNDIMAWVDKKGGPWLKELLARLDQAIIEGEVANTQSEIKGWVKHVINESP</sequence>
<keyword evidence="16" id="KW-1185">Reference proteome</keyword>
<gene>
    <name evidence="11" type="primary">cca</name>
    <name evidence="15" type="ORF">HPK16_01460</name>
</gene>
<dbReference type="Gene3D" id="3.30.460.10">
    <property type="entry name" value="Beta Polymerase, domain 2"/>
    <property type="match status" value="1"/>
</dbReference>
<feature type="binding site" evidence="11">
    <location>
        <position position="160"/>
    </location>
    <ligand>
        <name>CTP</name>
        <dbReference type="ChEBI" id="CHEBI:37563"/>
    </ligand>
</feature>
<feature type="binding site" evidence="11">
    <location>
        <position position="42"/>
    </location>
    <ligand>
        <name>Mg(2+)</name>
        <dbReference type="ChEBI" id="CHEBI:18420"/>
    </ligand>
</feature>
<comment type="caution">
    <text evidence="15">The sequence shown here is derived from an EMBL/GenBank/DDBJ whole genome shotgun (WGS) entry which is preliminary data.</text>
</comment>
<keyword evidence="3 11" id="KW-0819">tRNA processing</keyword>
<evidence type="ECO:0000256" key="5">
    <source>
        <dbReference type="ARBA" id="ARBA00022723"/>
    </source>
</evidence>
<dbReference type="Proteomes" id="UP000548787">
    <property type="component" value="Unassembled WGS sequence"/>
</dbReference>
<feature type="domain" description="CCA-adding enzyme C-terminal" evidence="14">
    <location>
        <begin position="247"/>
        <end position="385"/>
    </location>
</feature>
<feature type="binding site" evidence="11">
    <location>
        <position position="27"/>
    </location>
    <ligand>
        <name>CTP</name>
        <dbReference type="ChEBI" id="CHEBI:37563"/>
    </ligand>
</feature>
<dbReference type="HAMAP" id="MF_01263">
    <property type="entry name" value="CCA_bact_type3"/>
    <property type="match status" value="1"/>
</dbReference>
<dbReference type="InterPro" id="IPR002646">
    <property type="entry name" value="PolA_pol_head_dom"/>
</dbReference>
<comment type="cofactor">
    <cofactor evidence="1 11">
        <name>Mg(2+)</name>
        <dbReference type="ChEBI" id="CHEBI:18420"/>
    </cofactor>
</comment>
<comment type="function">
    <text evidence="11">Catalyzes the addition and repair of the essential 3'-terminal CCA sequence in tRNAs without using a nucleic acid template. Adds these three nucleotides in the order of C, C, and A to the tRNA nucleotide-73, using CTP and ATP as substrates and producing inorganic pyrophosphate. tRNA 3'-terminal CCA addition is required both for tRNA processing and repair. Also involved in tRNA surveillance by mediating tandem CCA addition to generate a CCACCA at the 3' terminus of unstable tRNAs. While stable tRNAs receive only 3'-terminal CCA, unstable tRNAs are marked with CCACCA and rapidly degraded.</text>
</comment>
<evidence type="ECO:0000259" key="12">
    <source>
        <dbReference type="Pfam" id="PF01743"/>
    </source>
</evidence>
<evidence type="ECO:0000256" key="11">
    <source>
        <dbReference type="HAMAP-Rule" id="MF_01263"/>
    </source>
</evidence>
<feature type="binding site" evidence="11">
    <location>
        <position position="157"/>
    </location>
    <ligand>
        <name>CTP</name>
        <dbReference type="ChEBI" id="CHEBI:37563"/>
    </ligand>
</feature>
<evidence type="ECO:0000259" key="14">
    <source>
        <dbReference type="Pfam" id="PF13735"/>
    </source>
</evidence>
<evidence type="ECO:0000256" key="3">
    <source>
        <dbReference type="ARBA" id="ARBA00022694"/>
    </source>
</evidence>
<dbReference type="Gene3D" id="1.20.58.560">
    <property type="match status" value="1"/>
</dbReference>
<dbReference type="AlphaFoldDB" id="A0A7W1YEX5"/>
<dbReference type="GO" id="GO:0004810">
    <property type="term" value="F:CCA tRNA nucleotidyltransferase activity"/>
    <property type="evidence" value="ECO:0007669"/>
    <property type="project" value="UniProtKB-UniRule"/>
</dbReference>
<protein>
    <recommendedName>
        <fullName evidence="11">CCA-adding enzyme</fullName>
        <ecNumber evidence="11">2.7.7.72</ecNumber>
    </recommendedName>
    <alternativeName>
        <fullName evidence="11">CCA tRNA nucleotidyltransferase</fullName>
    </alternativeName>
    <alternativeName>
        <fullName evidence="11">tRNA CCA-pyrophosphorylase</fullName>
    </alternativeName>
    <alternativeName>
        <fullName evidence="11">tRNA adenylyl-/cytidylyl- transferase</fullName>
    </alternativeName>
    <alternativeName>
        <fullName evidence="11">tRNA nucleotidyltransferase</fullName>
    </alternativeName>
    <alternativeName>
        <fullName evidence="11">tRNA-NT</fullName>
    </alternativeName>
</protein>
<dbReference type="GO" id="GO:0042245">
    <property type="term" value="P:RNA repair"/>
    <property type="evidence" value="ECO:0007669"/>
    <property type="project" value="UniProtKB-KW"/>
</dbReference>
<feature type="binding site" evidence="11">
    <location>
        <position position="154"/>
    </location>
    <ligand>
        <name>CTP</name>
        <dbReference type="ChEBI" id="CHEBI:37563"/>
    </ligand>
</feature>
<dbReference type="InterPro" id="IPR032828">
    <property type="entry name" value="PolyA_RNA-bd"/>
</dbReference>
<reference evidence="15 16" key="1">
    <citation type="submission" date="2020-05" db="EMBL/GenBank/DDBJ databases">
        <authorList>
            <person name="Carlin C.R."/>
        </authorList>
    </citation>
    <scope>NUCLEOTIDE SEQUENCE [LARGE SCALE GENOMIC DNA]</scope>
    <source>
        <strain evidence="15 16">FSL W9-0585</strain>
    </source>
</reference>
<feature type="binding site" evidence="11">
    <location>
        <position position="111"/>
    </location>
    <ligand>
        <name>CTP</name>
        <dbReference type="ChEBI" id="CHEBI:37563"/>
    </ligand>
</feature>
<dbReference type="PANTHER" id="PTHR46173:SF1">
    <property type="entry name" value="CCA TRNA NUCLEOTIDYLTRANSFERASE 1, MITOCHONDRIAL"/>
    <property type="match status" value="1"/>
</dbReference>